<evidence type="ECO:0000313" key="18">
    <source>
        <dbReference type="Proteomes" id="UP000218890"/>
    </source>
</evidence>
<dbReference type="GO" id="GO:0051539">
    <property type="term" value="F:4 iron, 4 sulfur cluster binding"/>
    <property type="evidence" value="ECO:0007669"/>
    <property type="project" value="UniProtKB-UniRule"/>
</dbReference>
<dbReference type="InterPro" id="IPR036188">
    <property type="entry name" value="FAD/NAD-bd_sf"/>
</dbReference>
<evidence type="ECO:0000259" key="16">
    <source>
        <dbReference type="Pfam" id="PF21162"/>
    </source>
</evidence>
<dbReference type="EMBL" id="AP017372">
    <property type="protein sequence ID" value="BAU58244.1"/>
    <property type="molecule type" value="Genomic_DNA"/>
</dbReference>
<comment type="function">
    <text evidence="14">Accepts electrons from ETF and reduces ubiquinone.</text>
</comment>
<keyword evidence="5 14" id="KW-0479">Metal-binding</keyword>
<dbReference type="Gene3D" id="3.30.70.20">
    <property type="match status" value="1"/>
</dbReference>
<keyword evidence="10 14" id="KW-0408">Iron</keyword>
<comment type="catalytic activity">
    <reaction evidence="14">
        <text>a ubiquinone + reduced [electron-transfer flavoprotein] = a ubiquinol + oxidized [electron-transfer flavoprotein] + H(+)</text>
        <dbReference type="Rhea" id="RHEA:24052"/>
        <dbReference type="Rhea" id="RHEA-COMP:9565"/>
        <dbReference type="Rhea" id="RHEA-COMP:9566"/>
        <dbReference type="Rhea" id="RHEA-COMP:10685"/>
        <dbReference type="Rhea" id="RHEA-COMP:10686"/>
        <dbReference type="ChEBI" id="CHEBI:15378"/>
        <dbReference type="ChEBI" id="CHEBI:16389"/>
        <dbReference type="ChEBI" id="CHEBI:17976"/>
        <dbReference type="ChEBI" id="CHEBI:57692"/>
        <dbReference type="ChEBI" id="CHEBI:58307"/>
        <dbReference type="EC" id="1.5.5.1"/>
    </reaction>
</comment>
<dbReference type="Pfam" id="PF05187">
    <property type="entry name" value="Fer4_ETF_QO"/>
    <property type="match status" value="1"/>
</dbReference>
<keyword evidence="6 14" id="KW-0274">FAD</keyword>
<evidence type="ECO:0000256" key="3">
    <source>
        <dbReference type="ARBA" id="ARBA00022448"/>
    </source>
</evidence>
<protein>
    <recommendedName>
        <fullName evidence="14">Electron transfer flavoprotein-ubiquinone oxidoreductase</fullName>
        <shortName evidence="14">ETF-QO</shortName>
        <ecNumber evidence="14">1.5.5.1</ecNumber>
    </recommendedName>
</protein>
<dbReference type="InterPro" id="IPR040156">
    <property type="entry name" value="ETF-QO"/>
</dbReference>
<keyword evidence="18" id="KW-1185">Reference proteome</keyword>
<organism evidence="17 18">
    <name type="scientific">Halorhodospira halochloris</name>
    <name type="common">Ectothiorhodospira halochloris</name>
    <dbReference type="NCBI Taxonomy" id="1052"/>
    <lineage>
        <taxon>Bacteria</taxon>
        <taxon>Pseudomonadati</taxon>
        <taxon>Pseudomonadota</taxon>
        <taxon>Gammaproteobacteria</taxon>
        <taxon>Chromatiales</taxon>
        <taxon>Ectothiorhodospiraceae</taxon>
        <taxon>Halorhodospira</taxon>
    </lineage>
</organism>
<evidence type="ECO:0000256" key="9">
    <source>
        <dbReference type="ARBA" id="ARBA00023002"/>
    </source>
</evidence>
<keyword evidence="4 14" id="KW-0285">Flavoprotein</keyword>
<evidence type="ECO:0000256" key="8">
    <source>
        <dbReference type="ARBA" id="ARBA00022982"/>
    </source>
</evidence>
<keyword evidence="7" id="KW-0809">Transit peptide</keyword>
<dbReference type="InterPro" id="IPR049398">
    <property type="entry name" value="ETF-QO/FixC_UQ-bd"/>
</dbReference>
<dbReference type="SUPFAM" id="SSF51905">
    <property type="entry name" value="FAD/NAD(P)-binding domain"/>
    <property type="match status" value="1"/>
</dbReference>
<evidence type="ECO:0000256" key="1">
    <source>
        <dbReference type="ARBA" id="ARBA00001974"/>
    </source>
</evidence>
<dbReference type="PANTHER" id="PTHR10617">
    <property type="entry name" value="ELECTRON TRANSFER FLAVOPROTEIN-UBIQUINONE OXIDOREDUCTASE"/>
    <property type="match status" value="1"/>
</dbReference>
<dbReference type="OrthoDB" id="9766632at2"/>
<comment type="cofactor">
    <cofactor evidence="14">
        <name>[4Fe-4S] cluster</name>
        <dbReference type="ChEBI" id="CHEBI:49883"/>
    </cofactor>
    <text evidence="14">Binds 1 [4Fe-4S] cluster.</text>
</comment>
<dbReference type="RefSeq" id="WP_096409638.1">
    <property type="nucleotide sequence ID" value="NZ_AP017372.2"/>
</dbReference>
<evidence type="ECO:0000256" key="5">
    <source>
        <dbReference type="ARBA" id="ARBA00022723"/>
    </source>
</evidence>
<dbReference type="Proteomes" id="UP000218890">
    <property type="component" value="Chromosome"/>
</dbReference>
<keyword evidence="13" id="KW-0472">Membrane</keyword>
<evidence type="ECO:0000256" key="14">
    <source>
        <dbReference type="RuleBase" id="RU366068"/>
    </source>
</evidence>
<keyword evidence="3 14" id="KW-0813">Transport</keyword>
<proteinExistence type="predicted"/>
<dbReference type="SUPFAM" id="SSF54373">
    <property type="entry name" value="FAD-linked reductases, C-terminal domain"/>
    <property type="match status" value="1"/>
</dbReference>
<comment type="subcellular location">
    <subcellularLocation>
        <location evidence="2">Membrane</location>
    </subcellularLocation>
</comment>
<evidence type="ECO:0000256" key="10">
    <source>
        <dbReference type="ARBA" id="ARBA00023004"/>
    </source>
</evidence>
<dbReference type="Pfam" id="PF21162">
    <property type="entry name" value="ETFQO_UQ-bd"/>
    <property type="match status" value="1"/>
</dbReference>
<dbReference type="PANTHER" id="PTHR10617:SF107">
    <property type="entry name" value="ELECTRON TRANSFER FLAVOPROTEIN-UBIQUINONE OXIDOREDUCTASE, MITOCHONDRIAL"/>
    <property type="match status" value="1"/>
</dbReference>
<evidence type="ECO:0000256" key="2">
    <source>
        <dbReference type="ARBA" id="ARBA00004370"/>
    </source>
</evidence>
<accession>A0A0X8XA25</accession>
<reference evidence="17" key="1">
    <citation type="submission" date="2016-02" db="EMBL/GenBank/DDBJ databases">
        <title>Halorhodospira halochloris DSM-1059 complete genome, version 2.</title>
        <authorList>
            <person name="Tsukatani Y."/>
        </authorList>
    </citation>
    <scope>NUCLEOTIDE SEQUENCE</scope>
    <source>
        <strain evidence="17">DSM 1059</strain>
    </source>
</reference>
<keyword evidence="9 14" id="KW-0560">Oxidoreductase</keyword>
<dbReference type="FunFam" id="3.30.70.20:FF:000015">
    <property type="entry name" value="Electron transfer flavoprotein-ubiquinone oxidoreductase"/>
    <property type="match status" value="1"/>
</dbReference>
<evidence type="ECO:0000256" key="6">
    <source>
        <dbReference type="ARBA" id="ARBA00022827"/>
    </source>
</evidence>
<evidence type="ECO:0000259" key="15">
    <source>
        <dbReference type="Pfam" id="PF05187"/>
    </source>
</evidence>
<dbReference type="AlphaFoldDB" id="A0A0X8XA25"/>
<feature type="domain" description="ETF-QO/FixX C-terminal" evidence="15">
    <location>
        <begin position="448"/>
        <end position="550"/>
    </location>
</feature>
<feature type="domain" description="ETF-QO/FixC ubiquinone-binding" evidence="16">
    <location>
        <begin position="219"/>
        <end position="312"/>
    </location>
</feature>
<evidence type="ECO:0000256" key="13">
    <source>
        <dbReference type="ARBA" id="ARBA00023136"/>
    </source>
</evidence>
<comment type="cofactor">
    <cofactor evidence="1 14">
        <name>FAD</name>
        <dbReference type="ChEBI" id="CHEBI:57692"/>
    </cofactor>
</comment>
<dbReference type="KEGG" id="hhk:HH1059_15370"/>
<dbReference type="EC" id="1.5.5.1" evidence="14"/>
<gene>
    <name evidence="17" type="ORF">HH1059_15370</name>
</gene>
<dbReference type="SUPFAM" id="SSF54862">
    <property type="entry name" value="4Fe-4S ferredoxins"/>
    <property type="match status" value="1"/>
</dbReference>
<evidence type="ECO:0000313" key="17">
    <source>
        <dbReference type="EMBL" id="BAU58244.1"/>
    </source>
</evidence>
<dbReference type="GO" id="GO:0016020">
    <property type="term" value="C:membrane"/>
    <property type="evidence" value="ECO:0007669"/>
    <property type="project" value="UniProtKB-SubCell"/>
</dbReference>
<keyword evidence="11 14" id="KW-0411">Iron-sulfur</keyword>
<dbReference type="Pfam" id="PF13450">
    <property type="entry name" value="NAD_binding_8"/>
    <property type="match status" value="1"/>
</dbReference>
<evidence type="ECO:0000256" key="11">
    <source>
        <dbReference type="ARBA" id="ARBA00023014"/>
    </source>
</evidence>
<dbReference type="Gene3D" id="3.30.9.90">
    <property type="match status" value="1"/>
</dbReference>
<evidence type="ECO:0000256" key="4">
    <source>
        <dbReference type="ARBA" id="ARBA00022630"/>
    </source>
</evidence>
<dbReference type="InterPro" id="IPR007859">
    <property type="entry name" value="ETF-QO/FixX_C"/>
</dbReference>
<evidence type="ECO:0000256" key="7">
    <source>
        <dbReference type="ARBA" id="ARBA00022946"/>
    </source>
</evidence>
<name>A0A0X8XA25_HALHR</name>
<keyword evidence="12 14" id="KW-0830">Ubiquinone</keyword>
<keyword evidence="8 14" id="KW-0249">Electron transport</keyword>
<sequence length="553" mass="59873">MSDGYEREQLEYDVVVVGGGPAGLAAAIRLKQLAAQSADPDQLNVCVLEKGAEIGAHSLSGAAIDPRALDELVPDWRAKQAPLGVPVDSAPGAESLCYLTSGHAFELPAPEHMHNTGCYLGSLGNMCRWLAERAEELGVEIYPGFPAAEVLYDSSTGAVRGVATVDMGRNADGSPGPAFEPGVEVVARQTIFAEGVHGTLSEQVIERFELRRGAQPQTYGLGIKELWQVADDKHRPGSLLHTLGWPLDEFTYGGGFVYQQEKGKVAVGLVVGLDYDDPYLSPFEEIQRWKTHAAVRPILEGGKRIAYGAKALPEGGWQSLPRLSFAGGVLCGDSAGFINVPKVKGIHLAMKSAMVAAEAVHAALGSSASEAADLQQRVESSWLASELKAVRNVRPAFRWGASAGLLYSALESYLLRGRTPWTLRHHPDHAQLKPAHLRNPRDYPAADGKLTFTRLDSVFLSNTYHDEGQPCHLVLADSDLPAQVNWPRYAGPEMRYCPAGVYDYQPDKHTGEMSLHIESINCLHCKACAIKDPCQNIEWRVPQGGNGPNYPNM</sequence>
<dbReference type="GO" id="GO:0004174">
    <property type="term" value="F:electron-transferring-flavoprotein dehydrogenase activity"/>
    <property type="evidence" value="ECO:0007669"/>
    <property type="project" value="UniProtKB-UniRule"/>
</dbReference>
<dbReference type="Gene3D" id="3.50.50.60">
    <property type="entry name" value="FAD/NAD(P)-binding domain"/>
    <property type="match status" value="1"/>
</dbReference>
<evidence type="ECO:0000256" key="12">
    <source>
        <dbReference type="ARBA" id="ARBA00023075"/>
    </source>
</evidence>
<dbReference type="GO" id="GO:0046872">
    <property type="term" value="F:metal ion binding"/>
    <property type="evidence" value="ECO:0007669"/>
    <property type="project" value="UniProtKB-KW"/>
</dbReference>